<dbReference type="PANTHER" id="PTHR43364:SF6">
    <property type="entry name" value="OXIDOREDUCTASE-RELATED"/>
    <property type="match status" value="1"/>
</dbReference>
<accession>A0A0X8JG29</accession>
<dbReference type="SUPFAM" id="SSF51430">
    <property type="entry name" value="NAD(P)-linked oxidoreductase"/>
    <property type="match status" value="1"/>
</dbReference>
<dbReference type="CDD" id="cd19081">
    <property type="entry name" value="AKR_AKR9C1"/>
    <property type="match status" value="1"/>
</dbReference>
<reference evidence="3" key="1">
    <citation type="submission" date="2016-02" db="EMBL/GenBank/DDBJ databases">
        <authorList>
            <person name="Holder M.E."/>
            <person name="Ajami N.J."/>
            <person name="Petrosino J.F."/>
        </authorList>
    </citation>
    <scope>NUCLEOTIDE SEQUENCE [LARGE SCALE GENOMIC DNA]</scope>
    <source>
        <strain evidence="3">CCUG 36733</strain>
    </source>
</reference>
<dbReference type="GO" id="GO:0016491">
    <property type="term" value="F:oxidoreductase activity"/>
    <property type="evidence" value="ECO:0007669"/>
    <property type="project" value="InterPro"/>
</dbReference>
<dbReference type="Gene3D" id="3.20.20.100">
    <property type="entry name" value="NADP-dependent oxidoreductase domain"/>
    <property type="match status" value="1"/>
</dbReference>
<dbReference type="AlphaFoldDB" id="A0A0X8JG29"/>
<proteinExistence type="predicted"/>
<evidence type="ECO:0000259" key="1">
    <source>
        <dbReference type="Pfam" id="PF00248"/>
    </source>
</evidence>
<dbReference type="OrthoDB" id="9768793at2"/>
<name>A0A0X8JG29_ACTRD</name>
<dbReference type="RefSeq" id="WP_067943144.1">
    <property type="nucleotide sequence ID" value="NZ_CP014228.1"/>
</dbReference>
<dbReference type="GO" id="GO:0005829">
    <property type="term" value="C:cytosol"/>
    <property type="evidence" value="ECO:0007669"/>
    <property type="project" value="TreeGrafter"/>
</dbReference>
<dbReference type="InterPro" id="IPR023210">
    <property type="entry name" value="NADP_OxRdtase_dom"/>
</dbReference>
<dbReference type="STRING" id="111015.AXF14_10795"/>
<dbReference type="KEGG" id="ard:AXF14_10795"/>
<organism evidence="2 3">
    <name type="scientific">Actinomyces radicidentis</name>
    <dbReference type="NCBI Taxonomy" id="111015"/>
    <lineage>
        <taxon>Bacteria</taxon>
        <taxon>Bacillati</taxon>
        <taxon>Actinomycetota</taxon>
        <taxon>Actinomycetes</taxon>
        <taxon>Actinomycetales</taxon>
        <taxon>Actinomycetaceae</taxon>
        <taxon>Actinomyces</taxon>
    </lineage>
</organism>
<dbReference type="EMBL" id="CP014228">
    <property type="protein sequence ID" value="AMD87974.1"/>
    <property type="molecule type" value="Genomic_DNA"/>
</dbReference>
<dbReference type="InterPro" id="IPR020471">
    <property type="entry name" value="AKR"/>
</dbReference>
<feature type="domain" description="NADP-dependent oxidoreductase" evidence="1">
    <location>
        <begin position="12"/>
        <end position="309"/>
    </location>
</feature>
<evidence type="ECO:0000313" key="3">
    <source>
        <dbReference type="Proteomes" id="UP000065220"/>
    </source>
</evidence>
<dbReference type="Proteomes" id="UP000065220">
    <property type="component" value="Chromosome"/>
</dbReference>
<gene>
    <name evidence="2" type="ORF">AXF14_10795</name>
</gene>
<keyword evidence="3" id="KW-1185">Reference proteome</keyword>
<dbReference type="PANTHER" id="PTHR43364">
    <property type="entry name" value="NADH-SPECIFIC METHYLGLYOXAL REDUCTASE-RELATED"/>
    <property type="match status" value="1"/>
</dbReference>
<dbReference type="InterPro" id="IPR050523">
    <property type="entry name" value="AKR_Detox_Biosynth"/>
</dbReference>
<sequence>MKLGSSNLDVSRIGLGGNTFGWTSDEETSHAVLDAYLVGGGNFIDTADGYSAWADGHVGGESESVIGSWLDARGRRDDVIIATKVATKPDRKGLAAENVRTALRESLQRLRTDHVDLYYAHFDDPETPLEETVAAFEELRSEGLTRYVAVSNYTPERLTQWLEIADAHGYERPVALQPHYNLLHRGDVEGPGNRGEIAERAGMGLVPYFSLAAGFLTGKYREGEPVTSERAGMVSAYLNAPSFAAVEVLREVAAAHEVEPAAVALAWLRDRPGVVAPLASARTVEQLSPILVALDLELSAEETERLTAASDEAAAAQD</sequence>
<dbReference type="Pfam" id="PF00248">
    <property type="entry name" value="Aldo_ket_red"/>
    <property type="match status" value="1"/>
</dbReference>
<dbReference type="PRINTS" id="PR00069">
    <property type="entry name" value="ALDKETRDTASE"/>
</dbReference>
<evidence type="ECO:0000313" key="2">
    <source>
        <dbReference type="EMBL" id="AMD87974.1"/>
    </source>
</evidence>
<dbReference type="InterPro" id="IPR036812">
    <property type="entry name" value="NAD(P)_OxRdtase_dom_sf"/>
</dbReference>
<protein>
    <submittedName>
        <fullName evidence="2">Alcohol dehydrogenase</fullName>
    </submittedName>
</protein>